<dbReference type="OrthoDB" id="7687386at2"/>
<dbReference type="EMBL" id="FMWG01000013">
    <property type="protein sequence ID" value="SCZ72030.1"/>
    <property type="molecule type" value="Genomic_DNA"/>
</dbReference>
<reference evidence="2 3" key="1">
    <citation type="submission" date="2016-10" db="EMBL/GenBank/DDBJ databases">
        <authorList>
            <person name="de Groot N.N."/>
        </authorList>
    </citation>
    <scope>NUCLEOTIDE SEQUENCE [LARGE SCALE GENOMIC DNA]</scope>
    <source>
        <strain evidence="2 3">U95</strain>
    </source>
</reference>
<dbReference type="Proteomes" id="UP000198767">
    <property type="component" value="Unassembled WGS sequence"/>
</dbReference>
<evidence type="ECO:0000259" key="1">
    <source>
        <dbReference type="Pfam" id="PF01370"/>
    </source>
</evidence>
<keyword evidence="3" id="KW-1185">Reference proteome</keyword>
<dbReference type="Gene3D" id="3.40.50.720">
    <property type="entry name" value="NAD(P)-binding Rossmann-like Domain"/>
    <property type="match status" value="1"/>
</dbReference>
<organism evidence="2 3">
    <name type="scientific">Epibacterium ulvae</name>
    <dbReference type="NCBI Taxonomy" id="1156985"/>
    <lineage>
        <taxon>Bacteria</taxon>
        <taxon>Pseudomonadati</taxon>
        <taxon>Pseudomonadota</taxon>
        <taxon>Alphaproteobacteria</taxon>
        <taxon>Rhodobacterales</taxon>
        <taxon>Roseobacteraceae</taxon>
        <taxon>Epibacterium</taxon>
    </lineage>
</organism>
<dbReference type="RefSeq" id="WP_090220855.1">
    <property type="nucleotide sequence ID" value="NZ_FMWG01000013.1"/>
</dbReference>
<protein>
    <submittedName>
        <fullName evidence="2">NAD dependent epimerase/dehydratase family protein</fullName>
    </submittedName>
</protein>
<dbReference type="InterPro" id="IPR001509">
    <property type="entry name" value="Epimerase_deHydtase"/>
</dbReference>
<dbReference type="AlphaFoldDB" id="A0A1G5RE24"/>
<gene>
    <name evidence="2" type="ORF">SAMN04488118_11379</name>
</gene>
<feature type="domain" description="NAD-dependent epimerase/dehydratase" evidence="1">
    <location>
        <begin position="17"/>
        <end position="173"/>
    </location>
</feature>
<evidence type="ECO:0000313" key="3">
    <source>
        <dbReference type="Proteomes" id="UP000198767"/>
    </source>
</evidence>
<dbReference type="SUPFAM" id="SSF51735">
    <property type="entry name" value="NAD(P)-binding Rossmann-fold domains"/>
    <property type="match status" value="1"/>
</dbReference>
<name>A0A1G5RE24_9RHOB</name>
<accession>A0A1G5RE24</accession>
<dbReference type="InterPro" id="IPR036291">
    <property type="entry name" value="NAD(P)-bd_dom_sf"/>
</dbReference>
<dbReference type="InterPro" id="IPR050177">
    <property type="entry name" value="Lipid_A_modif_metabolic_enz"/>
</dbReference>
<dbReference type="STRING" id="1156985.SAMN04488118_11379"/>
<sequence>MNLQKEQGLRAKDAKTLVLGANGRIGQALQVFAPQGMCWQARGLCTQAQQAPEDWHICAPLKERGALKRAAFGCDQILCLAGVVPGRGKDVQDNKALALAAVEAAAEAGCRRVLLTSSAAVYGAASGLLCEDQALTPLHPYGQAKAEMEQAAQARGQDLGVEVCSLRIGNVAGFDAILGGWKPGFSLDHFADGQSPQRSYIGVKTLAVTLQQILACSDLPTALNLAQPGAMAMADLLRAADLPFESKPAPQSAIFDVAFDLSTLECCLGRAVPMADAKTLVAEWRLFCDKSQIL</sequence>
<dbReference type="PANTHER" id="PTHR43245">
    <property type="entry name" value="BIFUNCTIONAL POLYMYXIN RESISTANCE PROTEIN ARNA"/>
    <property type="match status" value="1"/>
</dbReference>
<evidence type="ECO:0000313" key="2">
    <source>
        <dbReference type="EMBL" id="SCZ72030.1"/>
    </source>
</evidence>
<proteinExistence type="predicted"/>
<dbReference type="Pfam" id="PF01370">
    <property type="entry name" value="Epimerase"/>
    <property type="match status" value="1"/>
</dbReference>